<organism evidence="3 4">
    <name type="scientific">Laccaria amethystina LaAM-08-1</name>
    <dbReference type="NCBI Taxonomy" id="1095629"/>
    <lineage>
        <taxon>Eukaryota</taxon>
        <taxon>Fungi</taxon>
        <taxon>Dikarya</taxon>
        <taxon>Basidiomycota</taxon>
        <taxon>Agaricomycotina</taxon>
        <taxon>Agaricomycetes</taxon>
        <taxon>Agaricomycetidae</taxon>
        <taxon>Agaricales</taxon>
        <taxon>Agaricineae</taxon>
        <taxon>Hydnangiaceae</taxon>
        <taxon>Laccaria</taxon>
    </lineage>
</organism>
<keyword evidence="4" id="KW-1185">Reference proteome</keyword>
<evidence type="ECO:0000256" key="1">
    <source>
        <dbReference type="SAM" id="MobiDB-lite"/>
    </source>
</evidence>
<evidence type="ECO:0000256" key="2">
    <source>
        <dbReference type="SAM" id="Phobius"/>
    </source>
</evidence>
<dbReference type="EMBL" id="KN838592">
    <property type="protein sequence ID" value="KIK02464.1"/>
    <property type="molecule type" value="Genomic_DNA"/>
</dbReference>
<evidence type="ECO:0000313" key="3">
    <source>
        <dbReference type="EMBL" id="KIK02464.1"/>
    </source>
</evidence>
<keyword evidence="2" id="KW-0812">Transmembrane</keyword>
<reference evidence="4" key="2">
    <citation type="submission" date="2015-01" db="EMBL/GenBank/DDBJ databases">
        <title>Evolutionary Origins and Diversification of the Mycorrhizal Mutualists.</title>
        <authorList>
            <consortium name="DOE Joint Genome Institute"/>
            <consortium name="Mycorrhizal Genomics Consortium"/>
            <person name="Kohler A."/>
            <person name="Kuo A."/>
            <person name="Nagy L.G."/>
            <person name="Floudas D."/>
            <person name="Copeland A."/>
            <person name="Barry K.W."/>
            <person name="Cichocki N."/>
            <person name="Veneault-Fourrey C."/>
            <person name="LaButti K."/>
            <person name="Lindquist E.A."/>
            <person name="Lipzen A."/>
            <person name="Lundell T."/>
            <person name="Morin E."/>
            <person name="Murat C."/>
            <person name="Riley R."/>
            <person name="Ohm R."/>
            <person name="Sun H."/>
            <person name="Tunlid A."/>
            <person name="Henrissat B."/>
            <person name="Grigoriev I.V."/>
            <person name="Hibbett D.S."/>
            <person name="Martin F."/>
        </authorList>
    </citation>
    <scope>NUCLEOTIDE SEQUENCE [LARGE SCALE GENOMIC DNA]</scope>
    <source>
        <strain evidence="4">LaAM-08-1</strain>
    </source>
</reference>
<name>A0A0C9XLN9_9AGAR</name>
<evidence type="ECO:0000313" key="4">
    <source>
        <dbReference type="Proteomes" id="UP000054477"/>
    </source>
</evidence>
<gene>
    <name evidence="3" type="ORF">K443DRAFT_6103</name>
</gene>
<reference evidence="3 4" key="1">
    <citation type="submission" date="2014-04" db="EMBL/GenBank/DDBJ databases">
        <authorList>
            <consortium name="DOE Joint Genome Institute"/>
            <person name="Kuo A."/>
            <person name="Kohler A."/>
            <person name="Nagy L.G."/>
            <person name="Floudas D."/>
            <person name="Copeland A."/>
            <person name="Barry K.W."/>
            <person name="Cichocki N."/>
            <person name="Veneault-Fourrey C."/>
            <person name="LaButti K."/>
            <person name="Lindquist E.A."/>
            <person name="Lipzen A."/>
            <person name="Lundell T."/>
            <person name="Morin E."/>
            <person name="Murat C."/>
            <person name="Sun H."/>
            <person name="Tunlid A."/>
            <person name="Henrissat B."/>
            <person name="Grigoriev I.V."/>
            <person name="Hibbett D.S."/>
            <person name="Martin F."/>
            <person name="Nordberg H.P."/>
            <person name="Cantor M.N."/>
            <person name="Hua S.X."/>
        </authorList>
    </citation>
    <scope>NUCLEOTIDE SEQUENCE [LARGE SCALE GENOMIC DNA]</scope>
    <source>
        <strain evidence="3 4">LaAM-08-1</strain>
    </source>
</reference>
<accession>A0A0C9XLN9</accession>
<keyword evidence="2" id="KW-1133">Transmembrane helix</keyword>
<sequence>MVARDSGWESDGGGGDGHARPRLPLVVVVVAYLWAGLQRWCGRRMDGVVEDGG</sequence>
<feature type="region of interest" description="Disordered" evidence="1">
    <location>
        <begin position="1"/>
        <end position="20"/>
    </location>
</feature>
<dbReference type="HOGENOM" id="CLU_3069052_0_0_1"/>
<protein>
    <submittedName>
        <fullName evidence="3">Uncharacterized protein</fullName>
    </submittedName>
</protein>
<dbReference type="AlphaFoldDB" id="A0A0C9XLN9"/>
<dbReference type="Proteomes" id="UP000054477">
    <property type="component" value="Unassembled WGS sequence"/>
</dbReference>
<keyword evidence="2" id="KW-0472">Membrane</keyword>
<feature type="transmembrane region" description="Helical" evidence="2">
    <location>
        <begin position="20"/>
        <end position="37"/>
    </location>
</feature>
<proteinExistence type="predicted"/>